<dbReference type="RefSeq" id="WP_386844790.1">
    <property type="nucleotide sequence ID" value="NZ_JBHUMK010000036.1"/>
</dbReference>
<evidence type="ECO:0000256" key="1">
    <source>
        <dbReference type="SAM" id="MobiDB-lite"/>
    </source>
</evidence>
<keyword evidence="3" id="KW-1185">Reference proteome</keyword>
<reference evidence="3" key="1">
    <citation type="journal article" date="2019" name="Int. J. Syst. Evol. Microbiol.">
        <title>The Global Catalogue of Microorganisms (GCM) 10K type strain sequencing project: providing services to taxonomists for standard genome sequencing and annotation.</title>
        <authorList>
            <consortium name="The Broad Institute Genomics Platform"/>
            <consortium name="The Broad Institute Genome Sequencing Center for Infectious Disease"/>
            <person name="Wu L."/>
            <person name="Ma J."/>
        </authorList>
    </citation>
    <scope>NUCLEOTIDE SEQUENCE [LARGE SCALE GENOMIC DNA]</scope>
    <source>
        <strain evidence="3">KCTC 33842</strain>
    </source>
</reference>
<dbReference type="PANTHER" id="PTHR43686">
    <property type="entry name" value="SULFURTRANSFERASE-RELATED"/>
    <property type="match status" value="1"/>
</dbReference>
<organism evidence="2 3">
    <name type="scientific">Deinococcus taklimakanensis</name>
    <dbReference type="NCBI Taxonomy" id="536443"/>
    <lineage>
        <taxon>Bacteria</taxon>
        <taxon>Thermotogati</taxon>
        <taxon>Deinococcota</taxon>
        <taxon>Deinococci</taxon>
        <taxon>Deinococcales</taxon>
        <taxon>Deinococcaceae</taxon>
        <taxon>Deinococcus</taxon>
    </lineage>
</organism>
<sequence>MLGDPEGIKPGWTRLNLAPWVTDEEADFLLSTVELVAEFGERFLPLYAFNWQTGAWTHTRDGAPLDLFGAARPEHAGGPAPYAESLREARTLAETLPVEQGRPPSRPMYPTRSCSSRTDPPPDRARVRWWACLAARRVHPLESLTNVR</sequence>
<comment type="caution">
    <text evidence="2">The sequence shown here is derived from an EMBL/GenBank/DDBJ whole genome shotgun (WGS) entry which is preliminary data.</text>
</comment>
<evidence type="ECO:0000313" key="3">
    <source>
        <dbReference type="Proteomes" id="UP001597475"/>
    </source>
</evidence>
<dbReference type="Proteomes" id="UP001597475">
    <property type="component" value="Unassembled WGS sequence"/>
</dbReference>
<proteinExistence type="predicted"/>
<name>A0ABW5P351_9DEIO</name>
<dbReference type="PANTHER" id="PTHR43686:SF1">
    <property type="entry name" value="AMINOTRAN_5 DOMAIN-CONTAINING PROTEIN"/>
    <property type="match status" value="1"/>
</dbReference>
<protein>
    <submittedName>
        <fullName evidence="2">Uncharacterized protein</fullName>
    </submittedName>
</protein>
<accession>A0ABW5P351</accession>
<feature type="region of interest" description="Disordered" evidence="1">
    <location>
        <begin position="96"/>
        <end position="123"/>
    </location>
</feature>
<dbReference type="EMBL" id="JBHUMK010000036">
    <property type="protein sequence ID" value="MFD2609430.1"/>
    <property type="molecule type" value="Genomic_DNA"/>
</dbReference>
<evidence type="ECO:0000313" key="2">
    <source>
        <dbReference type="EMBL" id="MFD2609430.1"/>
    </source>
</evidence>
<gene>
    <name evidence="2" type="ORF">ACFSR9_08280</name>
</gene>